<evidence type="ECO:0000313" key="1">
    <source>
        <dbReference type="EMBL" id="PNH11546.1"/>
    </source>
</evidence>
<comment type="caution">
    <text evidence="1">The sequence shown here is derived from an EMBL/GenBank/DDBJ whole genome shotgun (WGS) entry which is preliminary data.</text>
</comment>
<proteinExistence type="predicted"/>
<dbReference type="AlphaFoldDB" id="A0A2J8AGD0"/>
<gene>
    <name evidence="1" type="ORF">TSOC_001665</name>
</gene>
<name>A0A2J8AGD0_9CHLO</name>
<dbReference type="OrthoDB" id="2016413at2759"/>
<reference evidence="1 2" key="1">
    <citation type="journal article" date="2017" name="Mol. Biol. Evol.">
        <title>The 4-celled Tetrabaena socialis nuclear genome reveals the essential components for genetic control of cell number at the origin of multicellularity in the volvocine lineage.</title>
        <authorList>
            <person name="Featherston J."/>
            <person name="Arakaki Y."/>
            <person name="Hanschen E.R."/>
            <person name="Ferris P.J."/>
            <person name="Michod R.E."/>
            <person name="Olson B.J.S.C."/>
            <person name="Nozaki H."/>
            <person name="Durand P.M."/>
        </authorList>
    </citation>
    <scope>NUCLEOTIDE SEQUENCE [LARGE SCALE GENOMIC DNA]</scope>
    <source>
        <strain evidence="1 2">NIES-571</strain>
    </source>
</reference>
<dbReference type="EMBL" id="PGGS01000027">
    <property type="protein sequence ID" value="PNH11546.1"/>
    <property type="molecule type" value="Genomic_DNA"/>
</dbReference>
<organism evidence="1 2">
    <name type="scientific">Tetrabaena socialis</name>
    <dbReference type="NCBI Taxonomy" id="47790"/>
    <lineage>
        <taxon>Eukaryota</taxon>
        <taxon>Viridiplantae</taxon>
        <taxon>Chlorophyta</taxon>
        <taxon>core chlorophytes</taxon>
        <taxon>Chlorophyceae</taxon>
        <taxon>CS clade</taxon>
        <taxon>Chlamydomonadales</taxon>
        <taxon>Tetrabaenaceae</taxon>
        <taxon>Tetrabaena</taxon>
    </lineage>
</organism>
<sequence length="80" mass="8710">MNVFAWIKSKGDPGTCMAAALRVAASSTRRTAVWISREVTRLSLEASVATFSKMSLMKLFMMDMALELMPVSGCTCLSTL</sequence>
<dbReference type="Proteomes" id="UP000236333">
    <property type="component" value="Unassembled WGS sequence"/>
</dbReference>
<keyword evidence="2" id="KW-1185">Reference proteome</keyword>
<accession>A0A2J8AGD0</accession>
<protein>
    <submittedName>
        <fullName evidence="1">Uncharacterized protein</fullName>
    </submittedName>
</protein>
<evidence type="ECO:0000313" key="2">
    <source>
        <dbReference type="Proteomes" id="UP000236333"/>
    </source>
</evidence>